<keyword evidence="2" id="KW-1185">Reference proteome</keyword>
<dbReference type="EMBL" id="CM043015">
    <property type="protein sequence ID" value="KAI4469521.1"/>
    <property type="molecule type" value="Genomic_DNA"/>
</dbReference>
<evidence type="ECO:0000313" key="2">
    <source>
        <dbReference type="Proteomes" id="UP001056778"/>
    </source>
</evidence>
<sequence>MIPSRGQKIVQMTMQPLTQANKCNEIFEKQVITSLSIEEGAFVADNTQSNIIEGAEIVMEIYPTTSSMQDVPHKNLKILATGCANAAGNVILLNNVYCTEPEESSDSNELEEKEDEETVVIRESKGKKRKRNSDKWKKNIIKQKRAAGVEYMSANNKLIGKKGMKAPCHGQCQKKCTHNISVESRALIHSQFWNGSIQVD</sequence>
<comment type="caution">
    <text evidence="1">The sequence shown here is derived from an EMBL/GenBank/DDBJ whole genome shotgun (WGS) entry which is preliminary data.</text>
</comment>
<name>A0ACB9TRP0_HOLOL</name>
<protein>
    <submittedName>
        <fullName evidence="1">Uncharacterized protein</fullName>
    </submittedName>
</protein>
<dbReference type="Proteomes" id="UP001056778">
    <property type="component" value="Chromosome 1"/>
</dbReference>
<reference evidence="1" key="1">
    <citation type="submission" date="2022-04" db="EMBL/GenBank/DDBJ databases">
        <title>Chromosome-scale genome assembly of Holotrichia oblita Faldermann.</title>
        <authorList>
            <person name="Rongchong L."/>
        </authorList>
    </citation>
    <scope>NUCLEOTIDE SEQUENCE</scope>
    <source>
        <strain evidence="1">81SQS9</strain>
    </source>
</reference>
<proteinExistence type="predicted"/>
<accession>A0ACB9TRP0</accession>
<evidence type="ECO:0000313" key="1">
    <source>
        <dbReference type="EMBL" id="KAI4469521.1"/>
    </source>
</evidence>
<gene>
    <name evidence="1" type="ORF">MML48_1g00154</name>
</gene>
<organism evidence="1 2">
    <name type="scientific">Holotrichia oblita</name>
    <name type="common">Chafer beetle</name>
    <dbReference type="NCBI Taxonomy" id="644536"/>
    <lineage>
        <taxon>Eukaryota</taxon>
        <taxon>Metazoa</taxon>
        <taxon>Ecdysozoa</taxon>
        <taxon>Arthropoda</taxon>
        <taxon>Hexapoda</taxon>
        <taxon>Insecta</taxon>
        <taxon>Pterygota</taxon>
        <taxon>Neoptera</taxon>
        <taxon>Endopterygota</taxon>
        <taxon>Coleoptera</taxon>
        <taxon>Polyphaga</taxon>
        <taxon>Scarabaeiformia</taxon>
        <taxon>Scarabaeidae</taxon>
        <taxon>Melolonthinae</taxon>
        <taxon>Holotrichia</taxon>
    </lineage>
</organism>